<evidence type="ECO:0000313" key="2">
    <source>
        <dbReference type="Proteomes" id="UP000815677"/>
    </source>
</evidence>
<sequence>MCATAPVALAHFSSSLANCQAVRYCSKEVRIYSVLKSAGSNSFLQCQKADWSAHKHACKLDSSSISVNKIGSALLASDFLNDKLQRCFISAFKMTTIPRSRLSTKMFVGVADVAIEPSTATDFFHCGKRFHLT</sequence>
<gene>
    <name evidence="1" type="ORF">MCHLO_05950</name>
</gene>
<evidence type="ECO:0000313" key="1">
    <source>
        <dbReference type="EMBL" id="GAT48557.1"/>
    </source>
</evidence>
<protein>
    <recommendedName>
        <fullName evidence="3">MYND-type domain-containing protein</fullName>
    </recommendedName>
</protein>
<evidence type="ECO:0008006" key="3">
    <source>
        <dbReference type="Google" id="ProtNLM"/>
    </source>
</evidence>
<proteinExistence type="predicted"/>
<dbReference type="Gene3D" id="6.10.140.2220">
    <property type="match status" value="1"/>
</dbReference>
<organism evidence="1 2">
    <name type="scientific">Mycena chlorophos</name>
    <name type="common">Agaric fungus</name>
    <name type="synonym">Agaricus chlorophos</name>
    <dbReference type="NCBI Taxonomy" id="658473"/>
    <lineage>
        <taxon>Eukaryota</taxon>
        <taxon>Fungi</taxon>
        <taxon>Dikarya</taxon>
        <taxon>Basidiomycota</taxon>
        <taxon>Agaricomycotina</taxon>
        <taxon>Agaricomycetes</taxon>
        <taxon>Agaricomycetidae</taxon>
        <taxon>Agaricales</taxon>
        <taxon>Marasmiineae</taxon>
        <taxon>Mycenaceae</taxon>
        <taxon>Mycena</taxon>
    </lineage>
</organism>
<keyword evidence="2" id="KW-1185">Reference proteome</keyword>
<reference evidence="1" key="1">
    <citation type="submission" date="2014-09" db="EMBL/GenBank/DDBJ databases">
        <title>Genome sequence of the luminous mushroom Mycena chlorophos for searching fungal bioluminescence genes.</title>
        <authorList>
            <person name="Tanaka Y."/>
            <person name="Kasuga D."/>
            <person name="Oba Y."/>
            <person name="Hase S."/>
            <person name="Sato K."/>
            <person name="Oba Y."/>
            <person name="Sakakibara Y."/>
        </authorList>
    </citation>
    <scope>NUCLEOTIDE SEQUENCE</scope>
</reference>
<accession>A0ABQ0LBQ4</accession>
<dbReference type="EMBL" id="DF844683">
    <property type="protein sequence ID" value="GAT48557.1"/>
    <property type="molecule type" value="Genomic_DNA"/>
</dbReference>
<name>A0ABQ0LBQ4_MYCCL</name>
<dbReference type="Proteomes" id="UP000815677">
    <property type="component" value="Unassembled WGS sequence"/>
</dbReference>